<dbReference type="InterPro" id="IPR011050">
    <property type="entry name" value="Pectin_lyase_fold/virulence"/>
</dbReference>
<dbReference type="GO" id="GO:0004650">
    <property type="term" value="F:polygalacturonase activity"/>
    <property type="evidence" value="ECO:0007669"/>
    <property type="project" value="InterPro"/>
</dbReference>
<dbReference type="SMART" id="SM00710">
    <property type="entry name" value="PbH1"/>
    <property type="match status" value="4"/>
</dbReference>
<dbReference type="Pfam" id="PF00295">
    <property type="entry name" value="Glyco_hydro_28"/>
    <property type="match status" value="1"/>
</dbReference>
<keyword evidence="7" id="KW-1185">Reference proteome</keyword>
<feature type="chain" id="PRO_5020405337" evidence="5">
    <location>
        <begin position="20"/>
        <end position="552"/>
    </location>
</feature>
<evidence type="ECO:0000256" key="5">
    <source>
        <dbReference type="SAM" id="SignalP"/>
    </source>
</evidence>
<evidence type="ECO:0000313" key="6">
    <source>
        <dbReference type="EMBL" id="RYU77196.1"/>
    </source>
</evidence>
<dbReference type="InterPro" id="IPR012334">
    <property type="entry name" value="Pectin_lyas_fold"/>
</dbReference>
<reference evidence="6 7" key="1">
    <citation type="submission" date="2019-02" db="EMBL/GenBank/DDBJ databases">
        <title>Bacterial novel species isolated from soil.</title>
        <authorList>
            <person name="Jung H.-Y."/>
        </authorList>
    </citation>
    <scope>NUCLEOTIDE SEQUENCE [LARGE SCALE GENOMIC DNA]</scope>
    <source>
        <strain evidence="6 7">1-3-3-3</strain>
    </source>
</reference>
<feature type="signal peptide" evidence="5">
    <location>
        <begin position="1"/>
        <end position="19"/>
    </location>
</feature>
<proteinExistence type="inferred from homology"/>
<dbReference type="InterPro" id="IPR006626">
    <property type="entry name" value="PbH1"/>
</dbReference>
<name>A0A4Q5L9M6_9BACT</name>
<dbReference type="EMBL" id="SEWE01000049">
    <property type="protein sequence ID" value="RYU77196.1"/>
    <property type="molecule type" value="Genomic_DNA"/>
</dbReference>
<keyword evidence="2 4" id="KW-0378">Hydrolase</keyword>
<dbReference type="OrthoDB" id="9795222at2"/>
<dbReference type="InterPro" id="IPR000743">
    <property type="entry name" value="Glyco_hydro_28"/>
</dbReference>
<dbReference type="InterPro" id="IPR051801">
    <property type="entry name" value="GH28_Enzymes"/>
</dbReference>
<gene>
    <name evidence="6" type="ORF">EWM57_17665</name>
</gene>
<dbReference type="PANTHER" id="PTHR31339">
    <property type="entry name" value="PECTIN LYASE-RELATED"/>
    <property type="match status" value="1"/>
</dbReference>
<organism evidence="6 7">
    <name type="scientific">Hymenobacter persicinus</name>
    <dbReference type="NCBI Taxonomy" id="2025506"/>
    <lineage>
        <taxon>Bacteria</taxon>
        <taxon>Pseudomonadati</taxon>
        <taxon>Bacteroidota</taxon>
        <taxon>Cytophagia</taxon>
        <taxon>Cytophagales</taxon>
        <taxon>Hymenobacteraceae</taxon>
        <taxon>Hymenobacter</taxon>
    </lineage>
</organism>
<keyword evidence="5" id="KW-0732">Signal</keyword>
<evidence type="ECO:0000313" key="7">
    <source>
        <dbReference type="Proteomes" id="UP000294155"/>
    </source>
</evidence>
<evidence type="ECO:0000256" key="2">
    <source>
        <dbReference type="ARBA" id="ARBA00022801"/>
    </source>
</evidence>
<protein>
    <submittedName>
        <fullName evidence="6">Glycoside hydrolase family 28 protein</fullName>
    </submittedName>
</protein>
<sequence>MKNALLLAGLLAAATQAQAQALPAGMAALPRVKTPQFRPDTLSIVKYGAVADGLTKTTAIQQAIDAAAKAGGGVVLVPRGHWLTGPLEMRSNVNLHLAPGALVQFSAVHSDYHLIKTSWEGVAAVRNQALIYGQGLENVAVTGRGTFDGAGNTWRAVKKSKLTETQWKRLVDGGGVLNEKKDTWYPSASALKGSTIPEAFYLKPGQTTADFEPIRDFLRPDMLVLDGCKTILLEGCTFQNSPAWSLHPLLSQDITVRNVSVLNPEYGQNTDAIDLESCKNGIVEGCTFDVGDDGICIKSGRDEQGRKRGVPTENFIIRDTKVFHAHGGFVIGSEMSGGARNIYAYNLTFMGTDIGLRFKAARGRGGVVENIFINNVDMKDIVAQAIVFDLYYMAKDPVVLVGESAVPPVIKPEPLNEGTPQFRHISIKDVTCNGADVAVLLRGLPEMPLNDISIENAVIQSQKGLSCIEAENIRLKNVTILSKETTPVLEVQNSKNITFDGIKYTPGAALLMRVSGDRAKDVKLVNTDTKAAKKDLEIGDKVSKKTVTISKR</sequence>
<dbReference type="PANTHER" id="PTHR31339:SF9">
    <property type="entry name" value="PLASMIN AND FIBRONECTIN-BINDING PROTEIN A"/>
    <property type="match status" value="1"/>
</dbReference>
<dbReference type="AlphaFoldDB" id="A0A4Q5L9M6"/>
<dbReference type="SUPFAM" id="SSF51126">
    <property type="entry name" value="Pectin lyase-like"/>
    <property type="match status" value="1"/>
</dbReference>
<evidence type="ECO:0000256" key="1">
    <source>
        <dbReference type="ARBA" id="ARBA00008834"/>
    </source>
</evidence>
<accession>A0A4Q5L9M6</accession>
<evidence type="ECO:0000256" key="4">
    <source>
        <dbReference type="RuleBase" id="RU361169"/>
    </source>
</evidence>
<dbReference type="RefSeq" id="WP_129922486.1">
    <property type="nucleotide sequence ID" value="NZ_SEWE01000049.1"/>
</dbReference>
<dbReference type="Proteomes" id="UP000294155">
    <property type="component" value="Unassembled WGS sequence"/>
</dbReference>
<comment type="caution">
    <text evidence="6">The sequence shown here is derived from an EMBL/GenBank/DDBJ whole genome shotgun (WGS) entry which is preliminary data.</text>
</comment>
<comment type="similarity">
    <text evidence="1 4">Belongs to the glycosyl hydrolase 28 family.</text>
</comment>
<evidence type="ECO:0000256" key="3">
    <source>
        <dbReference type="ARBA" id="ARBA00023295"/>
    </source>
</evidence>
<dbReference type="Gene3D" id="2.160.20.10">
    <property type="entry name" value="Single-stranded right-handed beta-helix, Pectin lyase-like"/>
    <property type="match status" value="1"/>
</dbReference>
<keyword evidence="3 4" id="KW-0326">Glycosidase</keyword>
<dbReference type="GO" id="GO:0005975">
    <property type="term" value="P:carbohydrate metabolic process"/>
    <property type="evidence" value="ECO:0007669"/>
    <property type="project" value="InterPro"/>
</dbReference>